<dbReference type="PANTHER" id="PTHR10681">
    <property type="entry name" value="THIOREDOXIN PEROXIDASE"/>
    <property type="match status" value="1"/>
</dbReference>
<dbReference type="GO" id="GO:0008379">
    <property type="term" value="F:thioredoxin peroxidase activity"/>
    <property type="evidence" value="ECO:0007669"/>
    <property type="project" value="TreeGrafter"/>
</dbReference>
<dbReference type="InterPro" id="IPR050217">
    <property type="entry name" value="Peroxiredoxin"/>
</dbReference>
<dbReference type="SUPFAM" id="SSF52833">
    <property type="entry name" value="Thioredoxin-like"/>
    <property type="match status" value="1"/>
</dbReference>
<keyword evidence="5" id="KW-1015">Disulfide bond</keyword>
<keyword evidence="3" id="KW-0049">Antioxidant</keyword>
<sequence length="175" mass="19678">MELTTRLVGNKAPSFFEQAVMPDGSIQKVALSDFITANKWLVLFFYPKDFTFICPAEIMALSARMKEFTHLETEIVGISSDNVHTHLEWTQTPVAKGGIGKLNYPLLEDTSHSVAKNYGVFVEKESETLRGLFIINPEGEVVYETIHLNIVSREVDEILRVLTALQTGGLCEIEW</sequence>
<keyword evidence="4 9" id="KW-0560">Oxidoreductase</keyword>
<feature type="active site" description="Cysteine sulfenic acid (-SOH) intermediate; for peroxidase activity" evidence="7">
    <location>
        <position position="54"/>
    </location>
</feature>
<dbReference type="EC" id="1.11.1.15" evidence="9"/>
<evidence type="ECO:0000256" key="4">
    <source>
        <dbReference type="ARBA" id="ARBA00023002"/>
    </source>
</evidence>
<reference evidence="9 10" key="1">
    <citation type="submission" date="2018-06" db="EMBL/GenBank/DDBJ databases">
        <authorList>
            <consortium name="Pathogen Informatics"/>
            <person name="Doyle S."/>
        </authorList>
    </citation>
    <scope>NUCLEOTIDE SEQUENCE [LARGE SCALE GENOMIC DNA]</scope>
    <source>
        <strain evidence="9 10">NCTC13940</strain>
    </source>
</reference>
<dbReference type="AlphaFoldDB" id="A0A2X3HHN6"/>
<dbReference type="GO" id="GO:0006979">
    <property type="term" value="P:response to oxidative stress"/>
    <property type="evidence" value="ECO:0007669"/>
    <property type="project" value="TreeGrafter"/>
</dbReference>
<dbReference type="PROSITE" id="PS51352">
    <property type="entry name" value="THIOREDOXIN_2"/>
    <property type="match status" value="1"/>
</dbReference>
<evidence type="ECO:0000256" key="7">
    <source>
        <dbReference type="PIRSR" id="PIRSR000239-1"/>
    </source>
</evidence>
<dbReference type="GO" id="GO:0005829">
    <property type="term" value="C:cytosol"/>
    <property type="evidence" value="ECO:0007669"/>
    <property type="project" value="TreeGrafter"/>
</dbReference>
<comment type="similarity">
    <text evidence="1">Belongs to the peroxiredoxin family. AhpC/Prx1 subfamily.</text>
</comment>
<organism evidence="9 10">
    <name type="scientific">Listeria fleischmannii subsp. fleischmannii</name>
    <dbReference type="NCBI Taxonomy" id="1671902"/>
    <lineage>
        <taxon>Bacteria</taxon>
        <taxon>Bacillati</taxon>
        <taxon>Bacillota</taxon>
        <taxon>Bacilli</taxon>
        <taxon>Bacillales</taxon>
        <taxon>Listeriaceae</taxon>
        <taxon>Listeria</taxon>
    </lineage>
</organism>
<dbReference type="InterPro" id="IPR036249">
    <property type="entry name" value="Thioredoxin-like_sf"/>
</dbReference>
<keyword evidence="2 9" id="KW-0575">Peroxidase</keyword>
<evidence type="ECO:0000256" key="5">
    <source>
        <dbReference type="ARBA" id="ARBA00023157"/>
    </source>
</evidence>
<evidence type="ECO:0000256" key="1">
    <source>
        <dbReference type="ARBA" id="ARBA00009796"/>
    </source>
</evidence>
<dbReference type="Gene3D" id="3.40.30.10">
    <property type="entry name" value="Glutaredoxin"/>
    <property type="match status" value="1"/>
</dbReference>
<proteinExistence type="inferred from homology"/>
<dbReference type="EMBL" id="UAWT01000029">
    <property type="protein sequence ID" value="SQC70674.1"/>
    <property type="molecule type" value="Genomic_DNA"/>
</dbReference>
<dbReference type="PANTHER" id="PTHR10681:SF121">
    <property type="entry name" value="ALKYL HYDROPEROXIDE REDUCTASE C"/>
    <property type="match status" value="1"/>
</dbReference>
<dbReference type="GO" id="GO:0033554">
    <property type="term" value="P:cellular response to stress"/>
    <property type="evidence" value="ECO:0007669"/>
    <property type="project" value="TreeGrafter"/>
</dbReference>
<dbReference type="InterPro" id="IPR013766">
    <property type="entry name" value="Thioredoxin_domain"/>
</dbReference>
<gene>
    <name evidence="9" type="primary">tsaA</name>
    <name evidence="9" type="ORF">NCTC13940_02132</name>
</gene>
<dbReference type="InterPro" id="IPR000866">
    <property type="entry name" value="AhpC/TSA"/>
</dbReference>
<protein>
    <submittedName>
        <fullName evidence="9">Probable peroxiredoxin</fullName>
        <ecNumber evidence="9">1.11.1.15</ecNumber>
    </submittedName>
</protein>
<dbReference type="GO" id="GO:0045454">
    <property type="term" value="P:cell redox homeostasis"/>
    <property type="evidence" value="ECO:0007669"/>
    <property type="project" value="TreeGrafter"/>
</dbReference>
<dbReference type="CDD" id="cd03015">
    <property type="entry name" value="PRX_Typ2cys"/>
    <property type="match status" value="1"/>
</dbReference>
<evidence type="ECO:0000256" key="3">
    <source>
        <dbReference type="ARBA" id="ARBA00022862"/>
    </source>
</evidence>
<evidence type="ECO:0000313" key="10">
    <source>
        <dbReference type="Proteomes" id="UP000250257"/>
    </source>
</evidence>
<evidence type="ECO:0000259" key="8">
    <source>
        <dbReference type="PROSITE" id="PS51352"/>
    </source>
</evidence>
<dbReference type="GO" id="GO:0042744">
    <property type="term" value="P:hydrogen peroxide catabolic process"/>
    <property type="evidence" value="ECO:0007669"/>
    <property type="project" value="TreeGrafter"/>
</dbReference>
<evidence type="ECO:0000256" key="2">
    <source>
        <dbReference type="ARBA" id="ARBA00022559"/>
    </source>
</evidence>
<keyword evidence="6" id="KW-0676">Redox-active center</keyword>
<dbReference type="STRING" id="1214117.LFLEISCH_02630"/>
<dbReference type="Pfam" id="PF00578">
    <property type="entry name" value="AhpC-TSA"/>
    <property type="match status" value="1"/>
</dbReference>
<dbReference type="InterPro" id="IPR024706">
    <property type="entry name" value="Peroxiredoxin_AhpC-typ"/>
</dbReference>
<dbReference type="PIRSF" id="PIRSF000239">
    <property type="entry name" value="AHPC"/>
    <property type="match status" value="1"/>
</dbReference>
<evidence type="ECO:0000313" key="9">
    <source>
        <dbReference type="EMBL" id="SQC70674.1"/>
    </source>
</evidence>
<accession>A0A2X3HHN6</accession>
<dbReference type="Proteomes" id="UP000250257">
    <property type="component" value="Unassembled WGS sequence"/>
</dbReference>
<evidence type="ECO:0000256" key="6">
    <source>
        <dbReference type="ARBA" id="ARBA00023284"/>
    </source>
</evidence>
<feature type="domain" description="Thioredoxin" evidence="8">
    <location>
        <begin position="6"/>
        <end position="167"/>
    </location>
</feature>
<name>A0A2X3HHN6_9LIST</name>